<keyword evidence="6" id="KW-1185">Reference proteome</keyword>
<keyword evidence="5" id="KW-0808">Transferase</keyword>
<dbReference type="SMART" id="SM00267">
    <property type="entry name" value="GGDEF"/>
    <property type="match status" value="1"/>
</dbReference>
<dbReference type="PANTHER" id="PTHR45138:SF9">
    <property type="entry name" value="DIGUANYLATE CYCLASE DGCM-RELATED"/>
    <property type="match status" value="1"/>
</dbReference>
<dbReference type="InterPro" id="IPR043128">
    <property type="entry name" value="Rev_trsase/Diguanyl_cyclase"/>
</dbReference>
<evidence type="ECO:0000256" key="2">
    <source>
        <dbReference type="ARBA" id="ARBA00034247"/>
    </source>
</evidence>
<dbReference type="EMBL" id="JAUKWQ010000001">
    <property type="protein sequence ID" value="MDO1581169.1"/>
    <property type="molecule type" value="Genomic_DNA"/>
</dbReference>
<evidence type="ECO:0000256" key="3">
    <source>
        <dbReference type="SAM" id="Phobius"/>
    </source>
</evidence>
<evidence type="ECO:0000313" key="6">
    <source>
        <dbReference type="Proteomes" id="UP001169006"/>
    </source>
</evidence>
<dbReference type="InterPro" id="IPR000160">
    <property type="entry name" value="GGDEF_dom"/>
</dbReference>
<dbReference type="Gene3D" id="3.30.70.270">
    <property type="match status" value="1"/>
</dbReference>
<reference evidence="5" key="2">
    <citation type="submission" date="2023-07" db="EMBL/GenBank/DDBJ databases">
        <authorList>
            <person name="Sun H."/>
        </authorList>
    </citation>
    <scope>NUCLEOTIDE SEQUENCE</scope>
    <source>
        <strain evidence="5">05753</strain>
    </source>
</reference>
<dbReference type="NCBIfam" id="TIGR00254">
    <property type="entry name" value="GGDEF"/>
    <property type="match status" value="1"/>
</dbReference>
<name>A0ABT8SRZ3_9HYPH</name>
<feature type="transmembrane region" description="Helical" evidence="3">
    <location>
        <begin position="187"/>
        <end position="209"/>
    </location>
</feature>
<evidence type="ECO:0000313" key="5">
    <source>
        <dbReference type="EMBL" id="MDO1581169.1"/>
    </source>
</evidence>
<protein>
    <recommendedName>
        <fullName evidence="1">diguanylate cyclase</fullName>
        <ecNumber evidence="1">2.7.7.65</ecNumber>
    </recommendedName>
</protein>
<dbReference type="SUPFAM" id="SSF55073">
    <property type="entry name" value="Nucleotide cyclase"/>
    <property type="match status" value="1"/>
</dbReference>
<dbReference type="Proteomes" id="UP001169006">
    <property type="component" value="Unassembled WGS sequence"/>
</dbReference>
<comment type="catalytic activity">
    <reaction evidence="2">
        <text>2 GTP = 3',3'-c-di-GMP + 2 diphosphate</text>
        <dbReference type="Rhea" id="RHEA:24898"/>
        <dbReference type="ChEBI" id="CHEBI:33019"/>
        <dbReference type="ChEBI" id="CHEBI:37565"/>
        <dbReference type="ChEBI" id="CHEBI:58805"/>
        <dbReference type="EC" id="2.7.7.65"/>
    </reaction>
</comment>
<dbReference type="GO" id="GO:0052621">
    <property type="term" value="F:diguanylate cyclase activity"/>
    <property type="evidence" value="ECO:0007669"/>
    <property type="project" value="UniProtKB-EC"/>
</dbReference>
<comment type="caution">
    <text evidence="5">The sequence shown here is derived from an EMBL/GenBank/DDBJ whole genome shotgun (WGS) entry which is preliminary data.</text>
</comment>
<keyword evidence="3" id="KW-0812">Transmembrane</keyword>
<feature type="transmembrane region" description="Helical" evidence="3">
    <location>
        <begin position="152"/>
        <end position="175"/>
    </location>
</feature>
<dbReference type="InterPro" id="IPR029787">
    <property type="entry name" value="Nucleotide_cyclase"/>
</dbReference>
<dbReference type="PROSITE" id="PS50887">
    <property type="entry name" value="GGDEF"/>
    <property type="match status" value="1"/>
</dbReference>
<sequence length="396" mass="43342">MLDLLTVVTYNAIVNFALVIIATVAWLRNPRQKEMIHWLLAAWFMVIGAAFTSMTEALPYNIMGYIGGSIYVALTGFMRLGFKEFYGQPYQLREAFYVSAVVCVGFALAELAQDPASIRITLIYLGSAANLALAAIVLWHAKPGEWLPSGRLAAAVYAIYAAANAATAPLAILYPVQFVGRVPISDWMTYTSMLLLIFNLMSFLMAMVLKLERSGEVQRQLAERDGLTGLLNRRMFLQQTTIRLQTGAAAIAVLDLDHFKRINDTFGHKGGDDALIQFSSCMSDSLPPDSILGRLGGEEFGICLPGRDQASAQNILDAALQALSSMDIVSGHHRFRLTFSCGFAIMRDASRSLDAWMADADLALYAAKDGGRNRVIAHSPHLLPTMDDTDTSRLSA</sequence>
<feature type="transmembrane region" description="Helical" evidence="3">
    <location>
        <begin position="12"/>
        <end position="28"/>
    </location>
</feature>
<accession>A0ABT8SRZ3</accession>
<evidence type="ECO:0000256" key="1">
    <source>
        <dbReference type="ARBA" id="ARBA00012528"/>
    </source>
</evidence>
<dbReference type="EC" id="2.7.7.65" evidence="1"/>
<feature type="transmembrane region" description="Helical" evidence="3">
    <location>
        <begin position="118"/>
        <end position="140"/>
    </location>
</feature>
<evidence type="ECO:0000259" key="4">
    <source>
        <dbReference type="PROSITE" id="PS50887"/>
    </source>
</evidence>
<keyword evidence="5" id="KW-0548">Nucleotidyltransferase</keyword>
<reference evidence="5" key="1">
    <citation type="journal article" date="2015" name="Int. J. Syst. Evol. Microbiol.">
        <title>Rhizobium oryzicola sp. nov., potential plant-growth-promoting endophytic bacteria isolated from rice roots.</title>
        <authorList>
            <person name="Zhang X.X."/>
            <person name="Gao J.S."/>
            <person name="Cao Y.H."/>
            <person name="Sheirdil R.A."/>
            <person name="Wang X.C."/>
            <person name="Zhang L."/>
        </authorList>
    </citation>
    <scope>NUCLEOTIDE SEQUENCE</scope>
    <source>
        <strain evidence="5">05753</strain>
    </source>
</reference>
<feature type="domain" description="GGDEF" evidence="4">
    <location>
        <begin position="247"/>
        <end position="380"/>
    </location>
</feature>
<feature type="transmembrane region" description="Helical" evidence="3">
    <location>
        <begin position="94"/>
        <end position="112"/>
    </location>
</feature>
<keyword evidence="3" id="KW-0472">Membrane</keyword>
<keyword evidence="3" id="KW-1133">Transmembrane helix</keyword>
<organism evidence="5 6">
    <name type="scientific">Rhizobium oryzicola</name>
    <dbReference type="NCBI Taxonomy" id="1232668"/>
    <lineage>
        <taxon>Bacteria</taxon>
        <taxon>Pseudomonadati</taxon>
        <taxon>Pseudomonadota</taxon>
        <taxon>Alphaproteobacteria</taxon>
        <taxon>Hyphomicrobiales</taxon>
        <taxon>Rhizobiaceae</taxon>
        <taxon>Rhizobium/Agrobacterium group</taxon>
        <taxon>Rhizobium</taxon>
    </lineage>
</organism>
<dbReference type="CDD" id="cd01949">
    <property type="entry name" value="GGDEF"/>
    <property type="match status" value="1"/>
</dbReference>
<feature type="transmembrane region" description="Helical" evidence="3">
    <location>
        <begin position="35"/>
        <end position="54"/>
    </location>
</feature>
<proteinExistence type="predicted"/>
<dbReference type="InterPro" id="IPR050469">
    <property type="entry name" value="Diguanylate_Cyclase"/>
</dbReference>
<dbReference type="RefSeq" id="WP_302075296.1">
    <property type="nucleotide sequence ID" value="NZ_JAUKWQ010000001.1"/>
</dbReference>
<dbReference type="Pfam" id="PF00990">
    <property type="entry name" value="GGDEF"/>
    <property type="match status" value="1"/>
</dbReference>
<gene>
    <name evidence="5" type="ORF">Q2T52_03590</name>
</gene>
<feature type="transmembrane region" description="Helical" evidence="3">
    <location>
        <begin position="60"/>
        <end position="82"/>
    </location>
</feature>
<dbReference type="PANTHER" id="PTHR45138">
    <property type="entry name" value="REGULATORY COMPONENTS OF SENSORY TRANSDUCTION SYSTEM"/>
    <property type="match status" value="1"/>
</dbReference>